<dbReference type="Proteomes" id="UP000001095">
    <property type="component" value="Unassembled WGS sequence"/>
</dbReference>
<organism evidence="2 3">
    <name type="scientific">Afipia clevelandensis ATCC 49720</name>
    <dbReference type="NCBI Taxonomy" id="883079"/>
    <lineage>
        <taxon>Bacteria</taxon>
        <taxon>Pseudomonadati</taxon>
        <taxon>Pseudomonadota</taxon>
        <taxon>Alphaproteobacteria</taxon>
        <taxon>Hyphomicrobiales</taxon>
        <taxon>Nitrobacteraceae</taxon>
        <taxon>Afipia</taxon>
    </lineage>
</organism>
<dbReference type="PANTHER" id="PTHR39087:SF2">
    <property type="entry name" value="UPF0104 MEMBRANE PROTEIN MJ1595"/>
    <property type="match status" value="1"/>
</dbReference>
<reference evidence="2 3" key="1">
    <citation type="submission" date="2012-04" db="EMBL/GenBank/DDBJ databases">
        <title>The Genome Sequence of Afipia clevelandensis ATCC 49720.</title>
        <authorList>
            <consortium name="The Broad Institute Genome Sequencing Platform"/>
            <person name="Earl A."/>
            <person name="Ward D."/>
            <person name="Feldgarden M."/>
            <person name="Gevers D."/>
            <person name="Huys G."/>
            <person name="Walker B."/>
            <person name="Young S.K."/>
            <person name="Zeng Q."/>
            <person name="Gargeya S."/>
            <person name="Fitzgerald M."/>
            <person name="Haas B."/>
            <person name="Abouelleil A."/>
            <person name="Alvarado L."/>
            <person name="Arachchi H.M."/>
            <person name="Berlin A."/>
            <person name="Chapman S.B."/>
            <person name="Goldberg J."/>
            <person name="Griggs A."/>
            <person name="Gujja S."/>
            <person name="Hansen M."/>
            <person name="Howarth C."/>
            <person name="Imamovic A."/>
            <person name="Larimer J."/>
            <person name="McCowen C."/>
            <person name="Montmayeur A."/>
            <person name="Murphy C."/>
            <person name="Neiman D."/>
            <person name="Pearson M."/>
            <person name="Priest M."/>
            <person name="Roberts A."/>
            <person name="Saif S."/>
            <person name="Shea T."/>
            <person name="Sisk P."/>
            <person name="Sykes S."/>
            <person name="Wortman J."/>
            <person name="Nusbaum C."/>
            <person name="Birren B."/>
        </authorList>
    </citation>
    <scope>NUCLEOTIDE SEQUENCE [LARGE SCALE GENOMIC DNA]</scope>
    <source>
        <strain evidence="2 3">ATCC 49720</strain>
    </source>
</reference>
<dbReference type="AlphaFoldDB" id="K8P5J7"/>
<dbReference type="OrthoDB" id="145485at2"/>
<accession>K8P5J7</accession>
<dbReference type="RefSeq" id="WP_002712653.1">
    <property type="nucleotide sequence ID" value="NZ_KB375281.1"/>
</dbReference>
<keyword evidence="1" id="KW-1133">Transmembrane helix</keyword>
<feature type="transmembrane region" description="Helical" evidence="1">
    <location>
        <begin position="175"/>
        <end position="195"/>
    </location>
</feature>
<gene>
    <name evidence="2" type="ORF">HMPREF9696_01787</name>
</gene>
<feature type="transmembrane region" description="Helical" evidence="1">
    <location>
        <begin position="21"/>
        <end position="41"/>
    </location>
</feature>
<feature type="transmembrane region" description="Helical" evidence="1">
    <location>
        <begin position="215"/>
        <end position="239"/>
    </location>
</feature>
<comment type="caution">
    <text evidence="2">The sequence shown here is derived from an EMBL/GenBank/DDBJ whole genome shotgun (WGS) entry which is preliminary data.</text>
</comment>
<evidence type="ECO:0000313" key="3">
    <source>
        <dbReference type="Proteomes" id="UP000001095"/>
    </source>
</evidence>
<keyword evidence="1" id="KW-0812">Transmembrane</keyword>
<feature type="transmembrane region" description="Helical" evidence="1">
    <location>
        <begin position="61"/>
        <end position="83"/>
    </location>
</feature>
<evidence type="ECO:0000256" key="1">
    <source>
        <dbReference type="SAM" id="Phobius"/>
    </source>
</evidence>
<name>K8P5J7_9BRAD</name>
<proteinExistence type="predicted"/>
<dbReference type="HOGENOM" id="CLU_056539_0_0_5"/>
<feature type="transmembrane region" description="Helical" evidence="1">
    <location>
        <begin position="95"/>
        <end position="120"/>
    </location>
</feature>
<feature type="transmembrane region" description="Helical" evidence="1">
    <location>
        <begin position="140"/>
        <end position="163"/>
    </location>
</feature>
<dbReference type="EMBL" id="AGWY01000007">
    <property type="protein sequence ID" value="EKS37837.1"/>
    <property type="molecule type" value="Genomic_DNA"/>
</dbReference>
<feature type="transmembrane region" description="Helical" evidence="1">
    <location>
        <begin position="246"/>
        <end position="269"/>
    </location>
</feature>
<feature type="transmembrane region" description="Helical" evidence="1">
    <location>
        <begin position="289"/>
        <end position="315"/>
    </location>
</feature>
<protein>
    <submittedName>
        <fullName evidence="2">Uncharacterized protein</fullName>
    </submittedName>
</protein>
<dbReference type="PATRIC" id="fig|883079.3.peg.1812"/>
<keyword evidence="3" id="KW-1185">Reference proteome</keyword>
<sequence>MQQLLSTLGRVFRERIGWKRVGIVASLIIVTIAIMHLFRTLKGVDTAIVLTALAEKSHGQIALAALCVLCAFFTLTFYDLFALRTIGKMHVPYRIAALSSFTSYTIGHNIGATVFTGGAIRFRIYSDWGLNAIDVAKICFISGLTFWLGNTFVLGIGMIWHPAAAASIDLLPESVNRLIGVGLLAGIGIYLAWIATGHGRRQLGKDGWMVHLPSAPLTVLQIVIGVIDLGFCALAMYLLAPSNPDLDFVTLSVVFILATLLGFASHAPGSLGVFDAAMLVGLPMLGKEQLLASLLVFRILYFLIPFATSITIMGVRELWLSVILPWQQSRKLQPAPAVAQASQQQQSKQAAE</sequence>
<evidence type="ECO:0000313" key="2">
    <source>
        <dbReference type="EMBL" id="EKS37837.1"/>
    </source>
</evidence>
<dbReference type="PANTHER" id="PTHR39087">
    <property type="entry name" value="UPF0104 MEMBRANE PROTEIN MJ1595"/>
    <property type="match status" value="1"/>
</dbReference>
<keyword evidence="1" id="KW-0472">Membrane</keyword>